<accession>A0A1Y2GZG1</accession>
<dbReference type="Proteomes" id="UP000193648">
    <property type="component" value="Unassembled WGS sequence"/>
</dbReference>
<dbReference type="InParanoid" id="A0A1Y2GZG1"/>
<dbReference type="RefSeq" id="XP_021885401.1">
    <property type="nucleotide sequence ID" value="XM_022027467.1"/>
</dbReference>
<gene>
    <name evidence="2" type="ORF">BCR41DRAFT_383440</name>
</gene>
<reference evidence="2 3" key="1">
    <citation type="submission" date="2016-07" db="EMBL/GenBank/DDBJ databases">
        <title>Pervasive Adenine N6-methylation of Active Genes in Fungi.</title>
        <authorList>
            <consortium name="DOE Joint Genome Institute"/>
            <person name="Mondo S.J."/>
            <person name="Dannebaum R.O."/>
            <person name="Kuo R.C."/>
            <person name="Labutti K."/>
            <person name="Haridas S."/>
            <person name="Kuo A."/>
            <person name="Salamov A."/>
            <person name="Ahrendt S.R."/>
            <person name="Lipzen A."/>
            <person name="Sullivan W."/>
            <person name="Andreopoulos W.B."/>
            <person name="Clum A."/>
            <person name="Lindquist E."/>
            <person name="Daum C."/>
            <person name="Ramamoorthy G.K."/>
            <person name="Gryganskyi A."/>
            <person name="Culley D."/>
            <person name="Magnuson J.K."/>
            <person name="James T.Y."/>
            <person name="O'Malley M.A."/>
            <person name="Stajich J.E."/>
            <person name="Spatafora J.W."/>
            <person name="Visel A."/>
            <person name="Grigoriev I.V."/>
        </authorList>
    </citation>
    <scope>NUCLEOTIDE SEQUENCE [LARGE SCALE GENOMIC DNA]</scope>
    <source>
        <strain evidence="2 3">NRRL 3116</strain>
    </source>
</reference>
<comment type="caution">
    <text evidence="2">The sequence shown here is derived from an EMBL/GenBank/DDBJ whole genome shotgun (WGS) entry which is preliminary data.</text>
</comment>
<dbReference type="EMBL" id="MCFF01000003">
    <property type="protein sequence ID" value="ORZ27698.1"/>
    <property type="molecule type" value="Genomic_DNA"/>
</dbReference>
<protein>
    <submittedName>
        <fullName evidence="2">Uncharacterized protein</fullName>
    </submittedName>
</protein>
<evidence type="ECO:0000313" key="3">
    <source>
        <dbReference type="Proteomes" id="UP000193648"/>
    </source>
</evidence>
<keyword evidence="3" id="KW-1185">Reference proteome</keyword>
<dbReference type="OrthoDB" id="5563016at2759"/>
<name>A0A1Y2GZG1_9FUNG</name>
<evidence type="ECO:0000313" key="2">
    <source>
        <dbReference type="EMBL" id="ORZ27698.1"/>
    </source>
</evidence>
<dbReference type="AlphaFoldDB" id="A0A1Y2GZG1"/>
<feature type="compositionally biased region" description="Polar residues" evidence="1">
    <location>
        <begin position="1"/>
        <end position="24"/>
    </location>
</feature>
<sequence>MTPPTLNKNTITPRVSSFLPTTTGPRAHPLTRLPVSVSNQQHRSMLRPSLDRIGPYVHYSSQDVTIQPDYIPGIQSNVYDSRGGERPQGMVDSYPAGADDCETNMQQQEQQSMTPFNVRANNLSMQYQPNPYSSDLSPQQQQCLSDQQNSVVDSMSNSNHSATTMRRERAAYIYSSNGHNYNDLFGAPKYQNQSQGQNHRQRDGRKEVKFMDIVEFIPAHRNAEYNRRADENATFKKLTTAMKSEIKDELNSYKMKEMMHCNDFNRKCGVARLHKQKNLIEEINDHFCILPID</sequence>
<proteinExistence type="predicted"/>
<dbReference type="GeneID" id="33569310"/>
<organism evidence="2 3">
    <name type="scientific">Lobosporangium transversale</name>
    <dbReference type="NCBI Taxonomy" id="64571"/>
    <lineage>
        <taxon>Eukaryota</taxon>
        <taxon>Fungi</taxon>
        <taxon>Fungi incertae sedis</taxon>
        <taxon>Mucoromycota</taxon>
        <taxon>Mortierellomycotina</taxon>
        <taxon>Mortierellomycetes</taxon>
        <taxon>Mortierellales</taxon>
        <taxon>Mortierellaceae</taxon>
        <taxon>Lobosporangium</taxon>
    </lineage>
</organism>
<evidence type="ECO:0000256" key="1">
    <source>
        <dbReference type="SAM" id="MobiDB-lite"/>
    </source>
</evidence>
<feature type="region of interest" description="Disordered" evidence="1">
    <location>
        <begin position="1"/>
        <end position="31"/>
    </location>
</feature>